<sequence length="74" mass="8395">MAKDKYFKRTYQKWYSVRSSKRDTSHGDSGGGLVFKNRLYGVMAFLGDPAYALNGPSGFTDVCAYKQWIDDTIN</sequence>
<dbReference type="GO" id="GO:0006508">
    <property type="term" value="P:proteolysis"/>
    <property type="evidence" value="ECO:0007669"/>
    <property type="project" value="InterPro"/>
</dbReference>
<feature type="non-terminal residue" evidence="2">
    <location>
        <position position="74"/>
    </location>
</feature>
<dbReference type="Gene3D" id="2.40.10.10">
    <property type="entry name" value="Trypsin-like serine proteases"/>
    <property type="match status" value="1"/>
</dbReference>
<evidence type="ECO:0000259" key="1">
    <source>
        <dbReference type="Pfam" id="PF00089"/>
    </source>
</evidence>
<feature type="domain" description="Peptidase S1" evidence="1">
    <location>
        <begin position="20"/>
        <end position="69"/>
    </location>
</feature>
<dbReference type="InterPro" id="IPR009003">
    <property type="entry name" value="Peptidase_S1_PA"/>
</dbReference>
<organism evidence="2 3">
    <name type="scientific">Gambusia affinis</name>
    <name type="common">Western mosquitofish</name>
    <name type="synonym">Heterandria affinis</name>
    <dbReference type="NCBI Taxonomy" id="33528"/>
    <lineage>
        <taxon>Eukaryota</taxon>
        <taxon>Metazoa</taxon>
        <taxon>Chordata</taxon>
        <taxon>Craniata</taxon>
        <taxon>Vertebrata</taxon>
        <taxon>Euteleostomi</taxon>
        <taxon>Actinopterygii</taxon>
        <taxon>Neopterygii</taxon>
        <taxon>Teleostei</taxon>
        <taxon>Neoteleostei</taxon>
        <taxon>Acanthomorphata</taxon>
        <taxon>Ovalentaria</taxon>
        <taxon>Atherinomorphae</taxon>
        <taxon>Cyprinodontiformes</taxon>
        <taxon>Poeciliidae</taxon>
        <taxon>Poeciliinae</taxon>
        <taxon>Gambusia</taxon>
    </lineage>
</organism>
<comment type="caution">
    <text evidence="2">The sequence shown here is derived from an EMBL/GenBank/DDBJ whole genome shotgun (WGS) entry which is preliminary data.</text>
</comment>
<protein>
    <recommendedName>
        <fullName evidence="1">Peptidase S1 domain-containing protein</fullName>
    </recommendedName>
</protein>
<evidence type="ECO:0000313" key="3">
    <source>
        <dbReference type="Proteomes" id="UP000250572"/>
    </source>
</evidence>
<dbReference type="SUPFAM" id="SSF50494">
    <property type="entry name" value="Trypsin-like serine proteases"/>
    <property type="match status" value="1"/>
</dbReference>
<dbReference type="Proteomes" id="UP000250572">
    <property type="component" value="Unassembled WGS sequence"/>
</dbReference>
<dbReference type="Pfam" id="PF00089">
    <property type="entry name" value="Trypsin"/>
    <property type="match status" value="1"/>
</dbReference>
<gene>
    <name evidence="2" type="ORF">CCH79_00000652</name>
</gene>
<reference evidence="2 3" key="1">
    <citation type="journal article" date="2018" name="G3 (Bethesda)">
        <title>A High-Quality Reference Genome for the Invasive Mosquitofish Gambusia affinis Using a Chicago Library.</title>
        <authorList>
            <person name="Hoffberg S.L."/>
            <person name="Troendle N.J."/>
            <person name="Glenn T.C."/>
            <person name="Mahmud O."/>
            <person name="Louha S."/>
            <person name="Chalopin D."/>
            <person name="Bennetzen J.L."/>
            <person name="Mauricio R."/>
        </authorList>
    </citation>
    <scope>NUCLEOTIDE SEQUENCE [LARGE SCALE GENOMIC DNA]</scope>
    <source>
        <strain evidence="2">NE01/NJP1002.9</strain>
        <tissue evidence="2">Muscle</tissue>
    </source>
</reference>
<dbReference type="EMBL" id="NHOQ01001156">
    <property type="protein sequence ID" value="PWA26933.1"/>
    <property type="molecule type" value="Genomic_DNA"/>
</dbReference>
<dbReference type="GO" id="GO:0004252">
    <property type="term" value="F:serine-type endopeptidase activity"/>
    <property type="evidence" value="ECO:0007669"/>
    <property type="project" value="InterPro"/>
</dbReference>
<accession>A0A315VUQ8</accession>
<proteinExistence type="predicted"/>
<evidence type="ECO:0000313" key="2">
    <source>
        <dbReference type="EMBL" id="PWA26933.1"/>
    </source>
</evidence>
<dbReference type="InterPro" id="IPR043504">
    <property type="entry name" value="Peptidase_S1_PA_chymotrypsin"/>
</dbReference>
<dbReference type="AlphaFoldDB" id="A0A315VUQ8"/>
<name>A0A315VUQ8_GAMAF</name>
<keyword evidence="3" id="KW-1185">Reference proteome</keyword>
<dbReference type="InterPro" id="IPR001254">
    <property type="entry name" value="Trypsin_dom"/>
</dbReference>